<dbReference type="Proteomes" id="UP001215598">
    <property type="component" value="Unassembled WGS sequence"/>
</dbReference>
<dbReference type="EMBL" id="JARKIB010000127">
    <property type="protein sequence ID" value="KAJ7735332.1"/>
    <property type="molecule type" value="Genomic_DNA"/>
</dbReference>
<feature type="region of interest" description="Disordered" evidence="1">
    <location>
        <begin position="1"/>
        <end position="53"/>
    </location>
</feature>
<feature type="compositionally biased region" description="Basic residues" evidence="1">
    <location>
        <begin position="89"/>
        <end position="98"/>
    </location>
</feature>
<feature type="region of interest" description="Disordered" evidence="1">
    <location>
        <begin position="451"/>
        <end position="477"/>
    </location>
</feature>
<evidence type="ECO:0000313" key="2">
    <source>
        <dbReference type="EMBL" id="KAJ7735332.1"/>
    </source>
</evidence>
<reference evidence="2" key="1">
    <citation type="submission" date="2023-03" db="EMBL/GenBank/DDBJ databases">
        <title>Massive genome expansion in bonnet fungi (Mycena s.s.) driven by repeated elements and novel gene families across ecological guilds.</title>
        <authorList>
            <consortium name="Lawrence Berkeley National Laboratory"/>
            <person name="Harder C.B."/>
            <person name="Miyauchi S."/>
            <person name="Viragh M."/>
            <person name="Kuo A."/>
            <person name="Thoen E."/>
            <person name="Andreopoulos B."/>
            <person name="Lu D."/>
            <person name="Skrede I."/>
            <person name="Drula E."/>
            <person name="Henrissat B."/>
            <person name="Morin E."/>
            <person name="Kohler A."/>
            <person name="Barry K."/>
            <person name="LaButti K."/>
            <person name="Morin E."/>
            <person name="Salamov A."/>
            <person name="Lipzen A."/>
            <person name="Mereny Z."/>
            <person name="Hegedus B."/>
            <person name="Baldrian P."/>
            <person name="Stursova M."/>
            <person name="Weitz H."/>
            <person name="Taylor A."/>
            <person name="Grigoriev I.V."/>
            <person name="Nagy L.G."/>
            <person name="Martin F."/>
            <person name="Kauserud H."/>
        </authorList>
    </citation>
    <scope>NUCLEOTIDE SEQUENCE</scope>
    <source>
        <strain evidence="2">CBHHK182m</strain>
    </source>
</reference>
<feature type="compositionally biased region" description="Polar residues" evidence="1">
    <location>
        <begin position="74"/>
        <end position="88"/>
    </location>
</feature>
<evidence type="ECO:0000256" key="1">
    <source>
        <dbReference type="SAM" id="MobiDB-lite"/>
    </source>
</evidence>
<proteinExistence type="predicted"/>
<protein>
    <submittedName>
        <fullName evidence="2">Uncharacterized protein</fullName>
    </submittedName>
</protein>
<accession>A0AAD7I719</accession>
<feature type="compositionally biased region" description="Basic and acidic residues" evidence="1">
    <location>
        <begin position="626"/>
        <end position="647"/>
    </location>
</feature>
<dbReference type="AlphaFoldDB" id="A0AAD7I719"/>
<evidence type="ECO:0000313" key="3">
    <source>
        <dbReference type="Proteomes" id="UP001215598"/>
    </source>
</evidence>
<keyword evidence="3" id="KW-1185">Reference proteome</keyword>
<name>A0AAD7I719_9AGAR</name>
<gene>
    <name evidence="2" type="ORF">B0H16DRAFT_1695659</name>
</gene>
<feature type="region of interest" description="Disordered" evidence="1">
    <location>
        <begin position="74"/>
        <end position="113"/>
    </location>
</feature>
<feature type="region of interest" description="Disordered" evidence="1">
    <location>
        <begin position="527"/>
        <end position="585"/>
    </location>
</feature>
<sequence length="715" mass="78437">MSHSHPAVWAPAGTDSPPPPELTVAVLVEEDEEAQEEDGGARSPVARISSVRRSADLFPSASVTGYALRTRSTTAYDSHSPLHQTSPTSRKRRWRKRKDGPDDTTIDADASKFPRRSLRATMYRIAPAPSRHTLTPTFTIDDDLRDGAAECAALQRRGRMRAALRGSPSCSDTQAVPSPLPLAEEYEVADEVVTVLEYNAKAEAVEARVEWGAEIWVARCACTCGVDVTDEKRGITSAQAGGTTYDVAATAARRLLPDALATSRSLRVIRHPRQGRCSTPWQCAPRGAKPETSTPRERIGVEFEPHPHPLTALPPLRFRLARVLLLCSHPSPLPSPVSVPAVGLLLRNEEKGKGGSVFVRDNETKERRKNGGTTRKQRPRQRRGKIDTATCTATRGATNEVYQVKVANRRVKSARARPCVEESKPFEHPEGSRITSLTRLQEMRKLYCGKTDSAADAPHTSPTPRTSHLEDVRPSSLRQHAARKVYCSLHVRLRETQENVHSRVFTPHQKIGLRRADLDERDGNCGRGGAELISGGVAGHRRKSRSSSSTRNFSDAQGKCVEKKTAAAPENRAGCTETESAPTLTTHDIRNAEGNTAASANGHLPRNAAYIHVSEEYAAPPQARVAQDEGGRTPKEHSCTRRPVHEEFPDDAAPTPTQAGSKGPRAPRTVHRPTLAPHAGRRPHPPRSRVFPNCNQRHVPNVGGRRISKMEWRAR</sequence>
<organism evidence="2 3">
    <name type="scientific">Mycena metata</name>
    <dbReference type="NCBI Taxonomy" id="1033252"/>
    <lineage>
        <taxon>Eukaryota</taxon>
        <taxon>Fungi</taxon>
        <taxon>Dikarya</taxon>
        <taxon>Basidiomycota</taxon>
        <taxon>Agaricomycotina</taxon>
        <taxon>Agaricomycetes</taxon>
        <taxon>Agaricomycetidae</taxon>
        <taxon>Agaricales</taxon>
        <taxon>Marasmiineae</taxon>
        <taxon>Mycenaceae</taxon>
        <taxon>Mycena</taxon>
    </lineage>
</organism>
<feature type="region of interest" description="Disordered" evidence="1">
    <location>
        <begin position="355"/>
        <end position="386"/>
    </location>
</feature>
<comment type="caution">
    <text evidence="2">The sequence shown here is derived from an EMBL/GenBank/DDBJ whole genome shotgun (WGS) entry which is preliminary data.</text>
</comment>
<feature type="compositionally biased region" description="Acidic residues" evidence="1">
    <location>
        <begin position="28"/>
        <end position="38"/>
    </location>
</feature>
<feature type="region of interest" description="Disordered" evidence="1">
    <location>
        <begin position="620"/>
        <end position="715"/>
    </location>
</feature>
<feature type="compositionally biased region" description="Basic residues" evidence="1">
    <location>
        <begin position="367"/>
        <end position="383"/>
    </location>
</feature>